<dbReference type="Proteomes" id="UP000255265">
    <property type="component" value="Unassembled WGS sequence"/>
</dbReference>
<evidence type="ECO:0000313" key="2">
    <source>
        <dbReference type="Proteomes" id="UP000255265"/>
    </source>
</evidence>
<dbReference type="InterPro" id="IPR021259">
    <property type="entry name" value="DUF2817"/>
</dbReference>
<organism evidence="1 2">
    <name type="scientific">Pseudacidovorax intermedius</name>
    <dbReference type="NCBI Taxonomy" id="433924"/>
    <lineage>
        <taxon>Bacteria</taxon>
        <taxon>Pseudomonadati</taxon>
        <taxon>Pseudomonadota</taxon>
        <taxon>Betaproteobacteria</taxon>
        <taxon>Burkholderiales</taxon>
        <taxon>Comamonadaceae</taxon>
        <taxon>Pseudacidovorax</taxon>
    </lineage>
</organism>
<dbReference type="AlphaFoldDB" id="A0A370FL75"/>
<evidence type="ECO:0000313" key="1">
    <source>
        <dbReference type="EMBL" id="RDI28442.1"/>
    </source>
</evidence>
<dbReference type="SUPFAM" id="SSF53187">
    <property type="entry name" value="Zn-dependent exopeptidases"/>
    <property type="match status" value="1"/>
</dbReference>
<dbReference type="Pfam" id="PF10994">
    <property type="entry name" value="DUF2817"/>
    <property type="match status" value="1"/>
</dbReference>
<comment type="caution">
    <text evidence="1">The sequence shown here is derived from an EMBL/GenBank/DDBJ whole genome shotgun (WGS) entry which is preliminary data.</text>
</comment>
<dbReference type="EMBL" id="QQAV01000001">
    <property type="protein sequence ID" value="RDI28442.1"/>
    <property type="molecule type" value="Genomic_DNA"/>
</dbReference>
<gene>
    <name evidence="1" type="ORF">DFR41_101195</name>
</gene>
<keyword evidence="2" id="KW-1185">Reference proteome</keyword>
<reference evidence="1 2" key="1">
    <citation type="submission" date="2018-07" db="EMBL/GenBank/DDBJ databases">
        <title>Genomic Encyclopedia of Type Strains, Phase IV (KMG-IV): sequencing the most valuable type-strain genomes for metagenomic binning, comparative biology and taxonomic classification.</title>
        <authorList>
            <person name="Goeker M."/>
        </authorList>
    </citation>
    <scope>NUCLEOTIDE SEQUENCE [LARGE SCALE GENOMIC DNA]</scope>
    <source>
        <strain evidence="1 2">DSM 21352</strain>
    </source>
</reference>
<proteinExistence type="predicted"/>
<dbReference type="CDD" id="cd06233">
    <property type="entry name" value="M14-like"/>
    <property type="match status" value="1"/>
</dbReference>
<dbReference type="RefSeq" id="WP_017760191.1">
    <property type="nucleotide sequence ID" value="NZ_QQAV01000001.1"/>
</dbReference>
<sequence>MDAAQAFSPSYALARQKFLAACVAAGIPVETHPLPLPGADGEALAMDVARDGPADAERVLIVTSACHGVEGHCGSGVQVHALHDAAWRKAAREAGLAVVYIHALNPHGFSHGRRVTQENVDLNRNFQDFSAPLPVNKPYAKLHELLLPPQWPPSPRDQEALEHWIAKHGMGEFQTAVTQGQYAFAGGMFFGGKAPTWSQRTLRQVLRQHAGRARRLAWIDLHTGLGPSGLGERIFAGRNDPAAYARASAWWGGDGATPVTSIYDGSSASALLTGLMWNSVYEECPQSEFTGIAMEYGTEPLMEVLTAMRGDHWLHLHPEAAPELAQAIRQRMRTAFYTDTDAWKRRIVEQAREALFQAVGGLCG</sequence>
<accession>A0A370FL75</accession>
<name>A0A370FL75_9BURK</name>
<dbReference type="Gene3D" id="3.40.630.10">
    <property type="entry name" value="Zn peptidases"/>
    <property type="match status" value="1"/>
</dbReference>
<protein>
    <submittedName>
        <fullName evidence="1">Uncharacterized protein DUF2817</fullName>
    </submittedName>
</protein>
<dbReference type="STRING" id="433924.NS331_11925"/>